<name>A0A1E5XTV7_9HYPH</name>
<feature type="transmembrane region" description="Helical" evidence="1">
    <location>
        <begin position="343"/>
        <end position="365"/>
    </location>
</feature>
<evidence type="ECO:0000259" key="2">
    <source>
        <dbReference type="PROSITE" id="PS50125"/>
    </source>
</evidence>
<dbReference type="InterPro" id="IPR050697">
    <property type="entry name" value="Adenylyl/Guanylyl_Cyclase_3/4"/>
</dbReference>
<evidence type="ECO:0000256" key="1">
    <source>
        <dbReference type="SAM" id="Phobius"/>
    </source>
</evidence>
<reference evidence="3 4" key="1">
    <citation type="journal article" date="2015" name="Genome Announc.">
        <title>Genome Assemblies of Three Soil-Associated Devosia species: D. insulae, D. limi, and D. soli.</title>
        <authorList>
            <person name="Hassan Y.I."/>
            <person name="Lepp D."/>
            <person name="Zhou T."/>
        </authorList>
    </citation>
    <scope>NUCLEOTIDE SEQUENCE [LARGE SCALE GENOMIC DNA]</scope>
    <source>
        <strain evidence="3 4">DS-56</strain>
    </source>
</reference>
<organism evidence="3 4">
    <name type="scientific">Devosia insulae DS-56</name>
    <dbReference type="NCBI Taxonomy" id="1116389"/>
    <lineage>
        <taxon>Bacteria</taxon>
        <taxon>Pseudomonadati</taxon>
        <taxon>Pseudomonadota</taxon>
        <taxon>Alphaproteobacteria</taxon>
        <taxon>Hyphomicrobiales</taxon>
        <taxon>Devosiaceae</taxon>
        <taxon>Devosia</taxon>
    </lineage>
</organism>
<dbReference type="InterPro" id="IPR001054">
    <property type="entry name" value="A/G_cyclase"/>
</dbReference>
<dbReference type="AlphaFoldDB" id="A0A1E5XTV7"/>
<accession>A0A1E5XTV7</accession>
<feature type="transmembrane region" description="Helical" evidence="1">
    <location>
        <begin position="402"/>
        <end position="420"/>
    </location>
</feature>
<dbReference type="GO" id="GO:0009190">
    <property type="term" value="P:cyclic nucleotide biosynthetic process"/>
    <property type="evidence" value="ECO:0007669"/>
    <property type="project" value="InterPro"/>
</dbReference>
<comment type="caution">
    <text evidence="3">The sequence shown here is derived from an EMBL/GenBank/DDBJ whole genome shotgun (WGS) entry which is preliminary data.</text>
</comment>
<dbReference type="SMART" id="SM01080">
    <property type="entry name" value="CHASE2"/>
    <property type="match status" value="1"/>
</dbReference>
<feature type="domain" description="Guanylate cyclase" evidence="2">
    <location>
        <begin position="461"/>
        <end position="599"/>
    </location>
</feature>
<keyword evidence="1" id="KW-0812">Transmembrane</keyword>
<keyword evidence="4" id="KW-1185">Reference proteome</keyword>
<evidence type="ECO:0000313" key="4">
    <source>
        <dbReference type="Proteomes" id="UP000095463"/>
    </source>
</evidence>
<dbReference type="InterPro" id="IPR007890">
    <property type="entry name" value="CHASE2"/>
</dbReference>
<evidence type="ECO:0000313" key="3">
    <source>
        <dbReference type="EMBL" id="OEO32029.1"/>
    </source>
</evidence>
<dbReference type="SUPFAM" id="SSF55073">
    <property type="entry name" value="Nucleotide cyclase"/>
    <property type="match status" value="1"/>
</dbReference>
<dbReference type="CDD" id="cd07302">
    <property type="entry name" value="CHD"/>
    <property type="match status" value="1"/>
</dbReference>
<dbReference type="SMART" id="SM00044">
    <property type="entry name" value="CYCc"/>
    <property type="match status" value="1"/>
</dbReference>
<dbReference type="EMBL" id="LAJE02000098">
    <property type="protein sequence ID" value="OEO32029.1"/>
    <property type="molecule type" value="Genomic_DNA"/>
</dbReference>
<protein>
    <recommendedName>
        <fullName evidence="2">Guanylate cyclase domain-containing protein</fullName>
    </recommendedName>
</protein>
<keyword evidence="1" id="KW-0472">Membrane</keyword>
<dbReference type="Gene3D" id="3.30.70.1230">
    <property type="entry name" value="Nucleotide cyclase"/>
    <property type="match status" value="1"/>
</dbReference>
<sequence>MLRRLLPILAGLVIVVLLTLLRIADPFPVQALREIAFDFYQRLHPRPQAEFPVRVIDIDEAALAEFGQWPWPRDRLAAVTDRLTELGAAAIGFDVLFPEIDRMSPSRIAAGLPGVDAATLPDYDAIFAASLSRSPSILGFSRAPSGKPLTGGPKGGFAISGPDPTERIPFLTGTAAPIPILRDAAPGLAAVSLNSQLSAGAVRRIPMLWTNGSQLFPTLSVEALRVAMGISTVVVFGDTAAEGYVDSIRLGDFTVPLTSEGDLWLYYSRPDPDLLVSAADLLGPNYQQLSDRIAGNIVLVGTSASGLLDLHNTTLGDNVAGVTIHAQAVEQILSGTYLSRPDWVAGLEIVGFLALGAFMVVVVLLLGPLVGIAAGALSLTAAIGFSWWMFTTSGIMLDPSYPLIGLTLLYLALVFFRFVTTERAKKQIRRAFGYYVAPSLLSEIEKNGDRLKLGGEVRRITVLFSDMRGFTSLSEKLEPKRILAILNTLFGALGHEIIGRMGTIDKFIGDAIMAFWNAPVDVPDHERKALRSALGMRQKLAELNHTDAFQLRAGKAAVQELGIGIGISTGEALVGNMGLETRFDYSALGDTVNVASRVESACKEVGYDILVADPVRLIVTDFAFLEAGALALKGKAERVVIYLLVGDADLAKSGAFHLLRVTHAEALEALRTGRDTRGAIAECIALSAKLEPGLKKFYELLPGRRMDFVSTETVVPITPAA</sequence>
<dbReference type="OrthoDB" id="9789782at2"/>
<dbReference type="Pfam" id="PF05226">
    <property type="entry name" value="CHASE2"/>
    <property type="match status" value="1"/>
</dbReference>
<dbReference type="Pfam" id="PF00211">
    <property type="entry name" value="Guanylate_cyc"/>
    <property type="match status" value="1"/>
</dbReference>
<dbReference type="PANTHER" id="PTHR43081">
    <property type="entry name" value="ADENYLATE CYCLASE, TERMINAL-DIFFERENTIATION SPECIFIC-RELATED"/>
    <property type="match status" value="1"/>
</dbReference>
<dbReference type="InterPro" id="IPR029787">
    <property type="entry name" value="Nucleotide_cyclase"/>
</dbReference>
<feature type="transmembrane region" description="Helical" evidence="1">
    <location>
        <begin position="372"/>
        <end position="390"/>
    </location>
</feature>
<keyword evidence="1" id="KW-1133">Transmembrane helix</keyword>
<dbReference type="GO" id="GO:0004016">
    <property type="term" value="F:adenylate cyclase activity"/>
    <property type="evidence" value="ECO:0007669"/>
    <property type="project" value="UniProtKB-ARBA"/>
</dbReference>
<dbReference type="RefSeq" id="WP_069908802.1">
    <property type="nucleotide sequence ID" value="NZ_LAJE02000098.1"/>
</dbReference>
<dbReference type="GO" id="GO:0035556">
    <property type="term" value="P:intracellular signal transduction"/>
    <property type="evidence" value="ECO:0007669"/>
    <property type="project" value="InterPro"/>
</dbReference>
<proteinExistence type="predicted"/>
<dbReference type="PROSITE" id="PS50125">
    <property type="entry name" value="GUANYLATE_CYCLASE_2"/>
    <property type="match status" value="1"/>
</dbReference>
<dbReference type="Proteomes" id="UP000095463">
    <property type="component" value="Unassembled WGS sequence"/>
</dbReference>
<gene>
    <name evidence="3" type="ORF">VW23_013450</name>
</gene>
<dbReference type="PANTHER" id="PTHR43081:SF1">
    <property type="entry name" value="ADENYLATE CYCLASE, TERMINAL-DIFFERENTIATION SPECIFIC"/>
    <property type="match status" value="1"/>
</dbReference>